<gene>
    <name evidence="1" type="ORF">SULPSESMR1_00366</name>
</gene>
<keyword evidence="2" id="KW-1185">Reference proteome</keyword>
<dbReference type="KEGG" id="spse:SULPSESMR1_00366"/>
<sequence length="120" mass="13041">MMTGYRNVPDYDPAFDVLQDFRGTETNELTYSDVSMMAENTKAFRQKVGVEVRLALLAPGDLGFGMGRMFTTLLGNCPLINADVFRDLEGAAAFLDLSAQARTLIGNGANSLSISVSHRT</sequence>
<proteinExistence type="predicted"/>
<accession>A0A221JWT1</accession>
<name>A0A221JWT1_9RHOB</name>
<dbReference type="OrthoDB" id="7877306at2"/>
<organism evidence="1 2">
    <name type="scientific">Pseudosulfitobacter pseudonitzschiae</name>
    <dbReference type="NCBI Taxonomy" id="1402135"/>
    <lineage>
        <taxon>Bacteria</taxon>
        <taxon>Pseudomonadati</taxon>
        <taxon>Pseudomonadota</taxon>
        <taxon>Alphaproteobacteria</taxon>
        <taxon>Rhodobacterales</taxon>
        <taxon>Roseobacteraceae</taxon>
        <taxon>Pseudosulfitobacter</taxon>
    </lineage>
</organism>
<protein>
    <submittedName>
        <fullName evidence="1">Uncharacterized protein</fullName>
    </submittedName>
</protein>
<reference evidence="1 2" key="1">
    <citation type="submission" date="2017-07" db="EMBL/GenBank/DDBJ databases">
        <title>Genome Sequence of Sulfitobacter pseudonitzschiae Strain SMR1 Isolated from a culture of the Diatom Skeletonema marinoi.</title>
        <authorList>
            <person name="Topel M."/>
            <person name="Pinder M.I.M."/>
            <person name="Johansson O.N."/>
            <person name="Kourtchenko O."/>
            <person name="Godhe A."/>
            <person name="Clarke A.K."/>
        </authorList>
    </citation>
    <scope>NUCLEOTIDE SEQUENCE [LARGE SCALE GENOMIC DNA]</scope>
    <source>
        <strain evidence="1 2">SMR1</strain>
    </source>
</reference>
<dbReference type="Proteomes" id="UP000199754">
    <property type="component" value="Chromosome"/>
</dbReference>
<evidence type="ECO:0000313" key="2">
    <source>
        <dbReference type="Proteomes" id="UP000199754"/>
    </source>
</evidence>
<dbReference type="RefSeq" id="WP_089419298.1">
    <property type="nucleotide sequence ID" value="NZ_CP022415.1"/>
</dbReference>
<evidence type="ECO:0000313" key="1">
    <source>
        <dbReference type="EMBL" id="ASM71201.1"/>
    </source>
</evidence>
<dbReference type="EMBL" id="CP022415">
    <property type="protein sequence ID" value="ASM71201.1"/>
    <property type="molecule type" value="Genomic_DNA"/>
</dbReference>
<dbReference type="AlphaFoldDB" id="A0A221JWT1"/>